<organism evidence="1 2">
    <name type="scientific">Nocardia cyriacigeorgica</name>
    <dbReference type="NCBI Taxonomy" id="135487"/>
    <lineage>
        <taxon>Bacteria</taxon>
        <taxon>Bacillati</taxon>
        <taxon>Actinomycetota</taxon>
        <taxon>Actinomycetes</taxon>
        <taxon>Mycobacteriales</taxon>
        <taxon>Nocardiaceae</taxon>
        <taxon>Nocardia</taxon>
    </lineage>
</organism>
<proteinExistence type="predicted"/>
<dbReference type="Gene3D" id="3.90.1530.10">
    <property type="entry name" value="Conserved hypothetical protein from pyrococcus furiosus pfu- 392566-001, ParB domain"/>
    <property type="match status" value="1"/>
</dbReference>
<dbReference type="SUPFAM" id="SSF110849">
    <property type="entry name" value="ParB/Sulfiredoxin"/>
    <property type="match status" value="1"/>
</dbReference>
<dbReference type="InterPro" id="IPR036086">
    <property type="entry name" value="ParB/Sulfiredoxin_sf"/>
</dbReference>
<evidence type="ECO:0000313" key="1">
    <source>
        <dbReference type="EMBL" id="TLG08781.1"/>
    </source>
</evidence>
<gene>
    <name evidence="1" type="ORF">FEK35_16495</name>
</gene>
<dbReference type="AlphaFoldDB" id="A0A5R8PCU9"/>
<evidence type="ECO:0000313" key="2">
    <source>
        <dbReference type="Proteomes" id="UP000308349"/>
    </source>
</evidence>
<name>A0A5R8PCU9_9NOCA</name>
<dbReference type="OrthoDB" id="3701787at2"/>
<accession>A0A5R8PCU9</accession>
<protein>
    <submittedName>
        <fullName evidence="1">Streptomycin biosynthesis protein</fullName>
    </submittedName>
</protein>
<sequence length="281" mass="30760">MHIETLAEMDSADLPPIVVHRSTMRVIDGMHRLRAAERRGNECIDVRFFDGSEDEAFVCSVEMNMRHGLPLPLADRKSAARRILIATPSMSDRAIAAVTGLSAKTVATVRRTSVTEASSAVERIGADGRRRPVEPYAGRRRARELLLQSPHLTVRALAAQAGISLGTAHAVRKELLSTDHAVAPRGRQEAELDRDPDLLIGRLRTDPVVRFNESGRRLIRSLQAASVNAAELVELSADIPQHCVPLVSQLAVRQAAIWTEFARRLSGNFGNGTAELQEFSA</sequence>
<dbReference type="Proteomes" id="UP000308349">
    <property type="component" value="Unassembled WGS sequence"/>
</dbReference>
<reference evidence="1 2" key="1">
    <citation type="submission" date="2019-05" db="EMBL/GenBank/DDBJ databases">
        <title>Genomes sequences of two Nocardia cyriacigeorgica environmental isolates, type strains Nocardia asteroides ATCC 19247 and Nocardia cyriacigeorgica DSM 44484.</title>
        <authorList>
            <person name="Vautrin F."/>
            <person name="Bergeron E."/>
            <person name="Dubost A."/>
            <person name="Abrouk D."/>
            <person name="Rodriguez Nava V."/>
            <person name="Pujic P."/>
        </authorList>
    </citation>
    <scope>NUCLEOTIDE SEQUENCE [LARGE SCALE GENOMIC DNA]</scope>
    <source>
        <strain evidence="1 2">EML 1456</strain>
    </source>
</reference>
<dbReference type="EMBL" id="VBUU01000016">
    <property type="protein sequence ID" value="TLG08781.1"/>
    <property type="molecule type" value="Genomic_DNA"/>
</dbReference>
<comment type="caution">
    <text evidence="1">The sequence shown here is derived from an EMBL/GenBank/DDBJ whole genome shotgun (WGS) entry which is preliminary data.</text>
</comment>